<feature type="compositionally biased region" description="Basic and acidic residues" evidence="1">
    <location>
        <begin position="336"/>
        <end position="346"/>
    </location>
</feature>
<feature type="compositionally biased region" description="Polar residues" evidence="1">
    <location>
        <begin position="277"/>
        <end position="288"/>
    </location>
</feature>
<proteinExistence type="predicted"/>
<feature type="region of interest" description="Disordered" evidence="1">
    <location>
        <begin position="404"/>
        <end position="429"/>
    </location>
</feature>
<feature type="compositionally biased region" description="Acidic residues" evidence="1">
    <location>
        <begin position="377"/>
        <end position="389"/>
    </location>
</feature>
<feature type="compositionally biased region" description="Basic and acidic residues" evidence="1">
    <location>
        <begin position="224"/>
        <end position="233"/>
    </location>
</feature>
<feature type="compositionally biased region" description="Acidic residues" evidence="1">
    <location>
        <begin position="301"/>
        <end position="319"/>
    </location>
</feature>
<accession>A0A699HX38</accession>
<comment type="caution">
    <text evidence="2">The sequence shown here is derived from an EMBL/GenBank/DDBJ whole genome shotgun (WGS) entry which is preliminary data.</text>
</comment>
<protein>
    <submittedName>
        <fullName evidence="2">Uncharacterized protein</fullName>
    </submittedName>
</protein>
<dbReference type="AlphaFoldDB" id="A0A699HX38"/>
<feature type="region of interest" description="Disordered" evidence="1">
    <location>
        <begin position="217"/>
        <end position="389"/>
    </location>
</feature>
<feature type="compositionally biased region" description="Basic residues" evidence="1">
    <location>
        <begin position="257"/>
        <end position="269"/>
    </location>
</feature>
<gene>
    <name evidence="2" type="ORF">Tci_460425</name>
</gene>
<dbReference type="EMBL" id="BKCJ010219047">
    <property type="protein sequence ID" value="GEY88451.1"/>
    <property type="molecule type" value="Genomic_DNA"/>
</dbReference>
<organism evidence="2">
    <name type="scientific">Tanacetum cinerariifolium</name>
    <name type="common">Dalmatian daisy</name>
    <name type="synonym">Chrysanthemum cinerariifolium</name>
    <dbReference type="NCBI Taxonomy" id="118510"/>
    <lineage>
        <taxon>Eukaryota</taxon>
        <taxon>Viridiplantae</taxon>
        <taxon>Streptophyta</taxon>
        <taxon>Embryophyta</taxon>
        <taxon>Tracheophyta</taxon>
        <taxon>Spermatophyta</taxon>
        <taxon>Magnoliopsida</taxon>
        <taxon>eudicotyledons</taxon>
        <taxon>Gunneridae</taxon>
        <taxon>Pentapetalae</taxon>
        <taxon>asterids</taxon>
        <taxon>campanulids</taxon>
        <taxon>Asterales</taxon>
        <taxon>Asteraceae</taxon>
        <taxon>Asteroideae</taxon>
        <taxon>Anthemideae</taxon>
        <taxon>Anthemidinae</taxon>
        <taxon>Tanacetum</taxon>
    </lineage>
</organism>
<feature type="compositionally biased region" description="Basic and acidic residues" evidence="1">
    <location>
        <begin position="404"/>
        <end position="420"/>
    </location>
</feature>
<name>A0A699HX38_TANCI</name>
<sequence>MNPTATVQIAIDNTLVAPEDRLTIGKCNSRISFSKPQREATYQFWNSVNKVQGSSSRFKLNNKKFKVDVEVFRDDTLRLFLNWSLITCINPGEHLQMLSTDEYFAFQIDNHYSKDSMPYPRFTKIIISRFISQNKSISMRNRINLHTVRDDTLLGTLKYVSKTKEHQVYGAVILKEVINEDILNSTTYKTYYAYASGAKEPKKARKFKKLASTKLKTVPVSPKEPTKKLDKKTIHAKKSSKSPAGVIIKDTSNVSVSKKKASVKGKRSKGVPDEQQRTSSIDEGNSTKLGVPNVPKYQSESNDESWGDSEDDDNDDDGDDVSKGDDDKADSDDDGNDAHYSERTDSYDDENPFFTLKDYEEEEHDVEYVQSPKKDESDDDNENMDEEEYDDLYMDVGMKSLRAEHEKEGKGDVKMTKTTHESVSQENSYEQVIEDAHLTLTSSQKTEGSKQSSSVSSDFARKFLNLDNAPQVIDEVASLMNGKTPHEESSTQAPLILSVPVTAIPKTFTIHATTIP</sequence>
<evidence type="ECO:0000256" key="1">
    <source>
        <dbReference type="SAM" id="MobiDB-lite"/>
    </source>
</evidence>
<evidence type="ECO:0000313" key="2">
    <source>
        <dbReference type="EMBL" id="GEY88451.1"/>
    </source>
</evidence>
<reference evidence="2" key="1">
    <citation type="journal article" date="2019" name="Sci. Rep.">
        <title>Draft genome of Tanacetum cinerariifolium, the natural source of mosquito coil.</title>
        <authorList>
            <person name="Yamashiro T."/>
            <person name="Shiraishi A."/>
            <person name="Satake H."/>
            <person name="Nakayama K."/>
        </authorList>
    </citation>
    <scope>NUCLEOTIDE SEQUENCE</scope>
</reference>